<gene>
    <name evidence="2" type="ORF">FB471_3608</name>
</gene>
<dbReference type="CDD" id="cd00093">
    <property type="entry name" value="HTH_XRE"/>
    <property type="match status" value="1"/>
</dbReference>
<dbReference type="InterPro" id="IPR001387">
    <property type="entry name" value="Cro/C1-type_HTH"/>
</dbReference>
<dbReference type="Gene3D" id="1.10.260.40">
    <property type="entry name" value="lambda repressor-like DNA-binding domains"/>
    <property type="match status" value="1"/>
</dbReference>
<dbReference type="Proteomes" id="UP000320876">
    <property type="component" value="Unassembled WGS sequence"/>
</dbReference>
<evidence type="ECO:0000313" key="2">
    <source>
        <dbReference type="EMBL" id="TQJ03839.1"/>
    </source>
</evidence>
<dbReference type="Pfam" id="PF19054">
    <property type="entry name" value="DUF5753"/>
    <property type="match status" value="1"/>
</dbReference>
<dbReference type="PROSITE" id="PS50943">
    <property type="entry name" value="HTH_CROC1"/>
    <property type="match status" value="1"/>
</dbReference>
<dbReference type="EMBL" id="VFML01000001">
    <property type="protein sequence ID" value="TQJ03839.1"/>
    <property type="molecule type" value="Genomic_DNA"/>
</dbReference>
<accession>A0A542DL77</accession>
<sequence length="281" mass="31982">MSAQESPPFRRRYLGRLLRELREDVRMSTGEVCGRLEISAPRLSRIENGRTAPDIVIVKAMLDLYGLPVNDWEPYEQLAREARKKAWWQEFGVEARGYVALEAAAARLHHFELGNIPGLLQTEAHARTLFGKLSKRRSKHWVEDQTAVRLIRQQRLRSEENPLELVAIVDETVLWRPVGGREVHRAQLWHLLEVAELPTVTLQVLPLSASPHVGMDGSFHVLSFAEKDEPDLAWVDHVFGSLQIEKKTEVRACKLAFEALRTEALTPADSVALIREVLARL</sequence>
<name>A0A542DL77_AMYCI</name>
<dbReference type="AlphaFoldDB" id="A0A542DL77"/>
<dbReference type="SMART" id="SM00530">
    <property type="entry name" value="HTH_XRE"/>
    <property type="match status" value="1"/>
</dbReference>
<dbReference type="InterPro" id="IPR010982">
    <property type="entry name" value="Lambda_DNA-bd_dom_sf"/>
</dbReference>
<dbReference type="RefSeq" id="WP_141999603.1">
    <property type="nucleotide sequence ID" value="NZ_VFML01000001.1"/>
</dbReference>
<dbReference type="Pfam" id="PF13560">
    <property type="entry name" value="HTH_31"/>
    <property type="match status" value="1"/>
</dbReference>
<comment type="caution">
    <text evidence="2">The sequence shown here is derived from an EMBL/GenBank/DDBJ whole genome shotgun (WGS) entry which is preliminary data.</text>
</comment>
<evidence type="ECO:0000259" key="1">
    <source>
        <dbReference type="PROSITE" id="PS50943"/>
    </source>
</evidence>
<reference evidence="2 3" key="1">
    <citation type="submission" date="2019-06" db="EMBL/GenBank/DDBJ databases">
        <title>Sequencing the genomes of 1000 actinobacteria strains.</title>
        <authorList>
            <person name="Klenk H.-P."/>
        </authorList>
    </citation>
    <scope>NUCLEOTIDE SEQUENCE [LARGE SCALE GENOMIC DNA]</scope>
    <source>
        <strain evidence="2 3">DSM 45679</strain>
    </source>
</reference>
<dbReference type="OrthoDB" id="4285266at2"/>
<keyword evidence="3" id="KW-1185">Reference proteome</keyword>
<feature type="domain" description="HTH cro/C1-type" evidence="1">
    <location>
        <begin position="18"/>
        <end position="72"/>
    </location>
</feature>
<dbReference type="SUPFAM" id="SSF47413">
    <property type="entry name" value="lambda repressor-like DNA-binding domains"/>
    <property type="match status" value="1"/>
</dbReference>
<evidence type="ECO:0000313" key="3">
    <source>
        <dbReference type="Proteomes" id="UP000320876"/>
    </source>
</evidence>
<protein>
    <submittedName>
        <fullName evidence="2">Helix-turn-helix protein</fullName>
    </submittedName>
</protein>
<organism evidence="2 3">
    <name type="scientific">Amycolatopsis cihanbeyliensis</name>
    <dbReference type="NCBI Taxonomy" id="1128664"/>
    <lineage>
        <taxon>Bacteria</taxon>
        <taxon>Bacillati</taxon>
        <taxon>Actinomycetota</taxon>
        <taxon>Actinomycetes</taxon>
        <taxon>Pseudonocardiales</taxon>
        <taxon>Pseudonocardiaceae</taxon>
        <taxon>Amycolatopsis</taxon>
    </lineage>
</organism>
<dbReference type="GO" id="GO:0003677">
    <property type="term" value="F:DNA binding"/>
    <property type="evidence" value="ECO:0007669"/>
    <property type="project" value="InterPro"/>
</dbReference>
<dbReference type="InterPro" id="IPR043917">
    <property type="entry name" value="DUF5753"/>
</dbReference>
<proteinExistence type="predicted"/>